<evidence type="ECO:0000313" key="3">
    <source>
        <dbReference type="EMBL" id="CAH0729460.1"/>
    </source>
</evidence>
<keyword evidence="4" id="KW-1185">Reference proteome</keyword>
<feature type="region of interest" description="Disordered" evidence="1">
    <location>
        <begin position="110"/>
        <end position="251"/>
    </location>
</feature>
<dbReference type="GO" id="GO:0035861">
    <property type="term" value="C:site of double-strand break"/>
    <property type="evidence" value="ECO:0007669"/>
    <property type="project" value="TreeGrafter"/>
</dbReference>
<proteinExistence type="predicted"/>
<sequence length="415" mass="47323">MTLKLITVNDVKITLQPGEHVFGRKKFFDADDRRVHREHGQLQVNTETIVLKSLHKNPCYFKKYGSTECEILKQDNSVTLRNGDKFGLIPEMDKLWYEVMYIPDTEDKERKNLEKENNNKVRNSIPQEENAEINNETNTNNDTTAKNNDTTLCNNTTENQQAHTTSDKLLSILNEDETSSSTIPECQNENESRENNSSPQMKRSHSDENGSEVDLKKAKIEEQLDDTKQSTSDQASTSNNGVDRKPPNPLRERCMYGANCYRKNPSHMAQFSHPRDADWGAGARGLCPYGAACAKRDPRHWRDHDHPPGAAPPAPGQPRDSKIVERHGNVFIINAHTVNFFDDHFQVTDSEGDSRRKRNKADSLQNMIVIGKRPRKPLQRDVLSDSDAEEDPYATDESDEWQPDSGSQDFSEDYF</sequence>
<dbReference type="PANTHER" id="PTHR21315">
    <property type="entry name" value="APRATAXIN AND PNK-LIKE FACTOR-RELATED"/>
    <property type="match status" value="1"/>
</dbReference>
<feature type="compositionally biased region" description="Polar residues" evidence="1">
    <location>
        <begin position="229"/>
        <end position="241"/>
    </location>
</feature>
<dbReference type="GO" id="GO:0006302">
    <property type="term" value="P:double-strand break repair"/>
    <property type="evidence" value="ECO:0007669"/>
    <property type="project" value="InterPro"/>
</dbReference>
<protein>
    <recommendedName>
        <fullName evidence="2">PBZ-type domain-containing protein</fullName>
    </recommendedName>
</protein>
<feature type="compositionally biased region" description="Basic and acidic residues" evidence="1">
    <location>
        <begin position="204"/>
        <end position="228"/>
    </location>
</feature>
<feature type="domain" description="PBZ-type" evidence="2">
    <location>
        <begin position="251"/>
        <end position="276"/>
    </location>
</feature>
<feature type="compositionally biased region" description="Basic and acidic residues" evidence="1">
    <location>
        <begin position="242"/>
        <end position="251"/>
    </location>
</feature>
<feature type="non-terminal residue" evidence="3">
    <location>
        <position position="415"/>
    </location>
</feature>
<name>A0A8J9VX25_9NEOP</name>
<dbReference type="GO" id="GO:0003906">
    <property type="term" value="F:DNA-(apurinic or apyrimidinic site) endonuclease activity"/>
    <property type="evidence" value="ECO:0007669"/>
    <property type="project" value="InterPro"/>
</dbReference>
<organism evidence="3 4">
    <name type="scientific">Brenthis ino</name>
    <name type="common">lesser marbled fritillary</name>
    <dbReference type="NCBI Taxonomy" id="405034"/>
    <lineage>
        <taxon>Eukaryota</taxon>
        <taxon>Metazoa</taxon>
        <taxon>Ecdysozoa</taxon>
        <taxon>Arthropoda</taxon>
        <taxon>Hexapoda</taxon>
        <taxon>Insecta</taxon>
        <taxon>Pterygota</taxon>
        <taxon>Neoptera</taxon>
        <taxon>Endopterygota</taxon>
        <taxon>Lepidoptera</taxon>
        <taxon>Glossata</taxon>
        <taxon>Ditrysia</taxon>
        <taxon>Papilionoidea</taxon>
        <taxon>Nymphalidae</taxon>
        <taxon>Heliconiinae</taxon>
        <taxon>Argynnini</taxon>
        <taxon>Brenthis</taxon>
    </lineage>
</organism>
<accession>A0A8J9VX25</accession>
<dbReference type="PANTHER" id="PTHR21315:SF2">
    <property type="entry name" value="APRATAXIN AND PNK-LIKE FACTOR"/>
    <property type="match status" value="1"/>
</dbReference>
<evidence type="ECO:0000256" key="1">
    <source>
        <dbReference type="SAM" id="MobiDB-lite"/>
    </source>
</evidence>
<reference evidence="3" key="1">
    <citation type="submission" date="2021-12" db="EMBL/GenBank/DDBJ databases">
        <authorList>
            <person name="Martin H S."/>
        </authorList>
    </citation>
    <scope>NUCLEOTIDE SEQUENCE</scope>
</reference>
<feature type="compositionally biased region" description="Acidic residues" evidence="1">
    <location>
        <begin position="384"/>
        <end position="402"/>
    </location>
</feature>
<feature type="compositionally biased region" description="Low complexity" evidence="1">
    <location>
        <begin position="132"/>
        <end position="151"/>
    </location>
</feature>
<dbReference type="OrthoDB" id="10256774at2759"/>
<feature type="region of interest" description="Disordered" evidence="1">
    <location>
        <begin position="349"/>
        <end position="415"/>
    </location>
</feature>
<evidence type="ECO:0000259" key="2">
    <source>
        <dbReference type="Pfam" id="PF10283"/>
    </source>
</evidence>
<gene>
    <name evidence="3" type="ORF">BINO364_LOCUS14542</name>
</gene>
<feature type="compositionally biased region" description="Polar residues" evidence="1">
    <location>
        <begin position="152"/>
        <end position="168"/>
    </location>
</feature>
<dbReference type="EMBL" id="OV170228">
    <property type="protein sequence ID" value="CAH0729460.1"/>
    <property type="molecule type" value="Genomic_DNA"/>
</dbReference>
<dbReference type="InterPro" id="IPR039253">
    <property type="entry name" value="APLF"/>
</dbReference>
<evidence type="ECO:0000313" key="4">
    <source>
        <dbReference type="Proteomes" id="UP000838878"/>
    </source>
</evidence>
<feature type="compositionally biased region" description="Basic and acidic residues" evidence="1">
    <location>
        <begin position="298"/>
        <end position="307"/>
    </location>
</feature>
<dbReference type="SUPFAM" id="SSF49879">
    <property type="entry name" value="SMAD/FHA domain"/>
    <property type="match status" value="1"/>
</dbReference>
<dbReference type="GO" id="GO:0008408">
    <property type="term" value="F:3'-5' exonuclease activity"/>
    <property type="evidence" value="ECO:0007669"/>
    <property type="project" value="InterPro"/>
</dbReference>
<feature type="region of interest" description="Disordered" evidence="1">
    <location>
        <begin position="298"/>
        <end position="321"/>
    </location>
</feature>
<dbReference type="AlphaFoldDB" id="A0A8J9VX25"/>
<feature type="compositionally biased region" description="Basic and acidic residues" evidence="1">
    <location>
        <begin position="110"/>
        <end position="119"/>
    </location>
</feature>
<dbReference type="Proteomes" id="UP000838878">
    <property type="component" value="Chromosome 8"/>
</dbReference>
<dbReference type="Pfam" id="PF10283">
    <property type="entry name" value="zf-CCHH"/>
    <property type="match status" value="1"/>
</dbReference>
<dbReference type="InterPro" id="IPR008984">
    <property type="entry name" value="SMAD_FHA_dom_sf"/>
</dbReference>
<dbReference type="GO" id="GO:0005634">
    <property type="term" value="C:nucleus"/>
    <property type="evidence" value="ECO:0007669"/>
    <property type="project" value="TreeGrafter"/>
</dbReference>
<dbReference type="Gene3D" id="2.60.200.20">
    <property type="match status" value="1"/>
</dbReference>
<dbReference type="InterPro" id="IPR019406">
    <property type="entry name" value="APLF_PBZ"/>
</dbReference>